<comment type="subcellular location">
    <subcellularLocation>
        <location evidence="2">Cell membrane</location>
        <topology evidence="2">Single-pass membrane protein</topology>
    </subcellularLocation>
</comment>
<feature type="domain" description="Plastocyanin-like" evidence="17">
    <location>
        <begin position="359"/>
        <end position="498"/>
    </location>
</feature>
<keyword evidence="5" id="KW-0408">Iron</keyword>
<dbReference type="CDD" id="cd13851">
    <property type="entry name" value="CuRO_1_Fet3p"/>
    <property type="match status" value="1"/>
</dbReference>
<keyword evidence="14" id="KW-0325">Glycoprotein</keyword>
<dbReference type="GO" id="GO:0004322">
    <property type="term" value="F:ferroxidase activity"/>
    <property type="evidence" value="ECO:0007669"/>
    <property type="project" value="TreeGrafter"/>
</dbReference>
<dbReference type="InterPro" id="IPR011707">
    <property type="entry name" value="Cu-oxidase-like_N"/>
</dbReference>
<dbReference type="FunFam" id="2.60.40.420:FF:000025">
    <property type="entry name" value="FET5p Multicopper oxidase"/>
    <property type="match status" value="1"/>
</dbReference>
<comment type="similarity">
    <text evidence="3">Belongs to the multicopper oxidase family.</text>
</comment>
<feature type="domain" description="Plastocyanin-like" evidence="18">
    <location>
        <begin position="22"/>
        <end position="137"/>
    </location>
</feature>
<dbReference type="CDD" id="cd13899">
    <property type="entry name" value="CuRO_3_Fet3p"/>
    <property type="match status" value="1"/>
</dbReference>
<comment type="cofactor">
    <cofactor evidence="1">
        <name>Cu cation</name>
        <dbReference type="ChEBI" id="CHEBI:23378"/>
    </cofactor>
</comment>
<evidence type="ECO:0000256" key="8">
    <source>
        <dbReference type="ARBA" id="ARBA00022729"/>
    </source>
</evidence>
<evidence type="ECO:0000256" key="7">
    <source>
        <dbReference type="ARBA" id="ARBA00022723"/>
    </source>
</evidence>
<evidence type="ECO:0000256" key="14">
    <source>
        <dbReference type="ARBA" id="ARBA00023180"/>
    </source>
</evidence>
<dbReference type="Pfam" id="PF07731">
    <property type="entry name" value="Cu-oxidase_2"/>
    <property type="match status" value="1"/>
</dbReference>
<sequence>MIFLFFIIPIVLCQSHIFNWNVSYVNVNPDGLQERLMIGINNEWPLPTIKIKTNDQVIIHLHNSLDTNTSLHFHGLFMKGQNGQDGPEYITQCPIAPGVNFTYNFNVGNQSGTYWYHSHSGSQYGDGFRGLFIIEDDTYDFDYDEEVTLSVGDHYHLQSTEIMKSFLSRYNPTGAEPIPQNGLFNETRNVTWEIKPDTTYMLRIVNMGLFVSQYLYIEDHNFVVVEVDGVKVEPYEVDHLYMTVAQRYVVLLKTKSNMDKNYRFVNILDQDMLDFLPEDLQIVSTNYLIYNKEESLPKHLPYDKFSLIEQFPTFDDSKFKPLNKMILLPDPDYTILLNFSMEVLGDGVTYALFNGKAFTPPKVPSLYTVLSSGELATNEIIYGSNTNSFILQNDEVVEIILNNHDPGKHPFHLHGHNFQVLSRGSSEDDENPIDFDPNNSSHTTYPEYPLIRDTVEVDSNGFMVIRFQANNPGVWFFHCHVDWHLEQGLAITLIENPEEIQKTQSKIDDSHLNACKEIHMGYEGNAAGNMEFLNLEGENVQVKPLPDGFTTKGHIAIVLCSLFAIYGIWSIYRYGMEDVNEDNSKLLIEKLKLILREHDNK</sequence>
<evidence type="ECO:0000256" key="11">
    <source>
        <dbReference type="ARBA" id="ARBA00023002"/>
    </source>
</evidence>
<name>A0A9W4XIC1_9ASCO</name>
<keyword evidence="9" id="KW-0677">Repeat</keyword>
<proteinExistence type="inferred from homology"/>
<evidence type="ECO:0000256" key="13">
    <source>
        <dbReference type="ARBA" id="ARBA00023136"/>
    </source>
</evidence>
<comment type="caution">
    <text evidence="19">The sequence shown here is derived from an EMBL/GenBank/DDBJ whole genome shotgun (WGS) entry which is preliminary data.</text>
</comment>
<dbReference type="InterPro" id="IPR033138">
    <property type="entry name" value="Cu_oxidase_CS"/>
</dbReference>
<evidence type="ECO:0000259" key="16">
    <source>
        <dbReference type="Pfam" id="PF00394"/>
    </source>
</evidence>
<accession>A0A9W4XIC1</accession>
<dbReference type="Proteomes" id="UP001152885">
    <property type="component" value="Unassembled WGS sequence"/>
</dbReference>
<dbReference type="AlphaFoldDB" id="A0A9W4XIC1"/>
<dbReference type="CDD" id="cd13877">
    <property type="entry name" value="CuRO_2_Fet3p_like"/>
    <property type="match status" value="1"/>
</dbReference>
<keyword evidence="5" id="KW-0813">Transport</keyword>
<dbReference type="InterPro" id="IPR045087">
    <property type="entry name" value="Cu-oxidase_fam"/>
</dbReference>
<keyword evidence="7" id="KW-0479">Metal-binding</keyword>
<evidence type="ECO:0000259" key="18">
    <source>
        <dbReference type="Pfam" id="PF07732"/>
    </source>
</evidence>
<keyword evidence="8" id="KW-0732">Signal</keyword>
<dbReference type="Pfam" id="PF00394">
    <property type="entry name" value="Cu-oxidase"/>
    <property type="match status" value="1"/>
</dbReference>
<keyword evidence="4" id="KW-1003">Cell membrane</keyword>
<keyword evidence="5" id="KW-0406">Ion transport</keyword>
<dbReference type="InterPro" id="IPR008972">
    <property type="entry name" value="Cupredoxin"/>
</dbReference>
<feature type="domain" description="Plastocyanin-like" evidence="16">
    <location>
        <begin position="145"/>
        <end position="266"/>
    </location>
</feature>
<reference evidence="19" key="1">
    <citation type="submission" date="2022-12" db="EMBL/GenBank/DDBJ databases">
        <authorList>
            <person name="Brejova B."/>
        </authorList>
    </citation>
    <scope>NUCLEOTIDE SEQUENCE</scope>
</reference>
<evidence type="ECO:0000259" key="17">
    <source>
        <dbReference type="Pfam" id="PF07731"/>
    </source>
</evidence>
<keyword evidence="20" id="KW-1185">Reference proteome</keyword>
<organism evidence="19 20">
    <name type="scientific">Candida verbasci</name>
    <dbReference type="NCBI Taxonomy" id="1227364"/>
    <lineage>
        <taxon>Eukaryota</taxon>
        <taxon>Fungi</taxon>
        <taxon>Dikarya</taxon>
        <taxon>Ascomycota</taxon>
        <taxon>Saccharomycotina</taxon>
        <taxon>Pichiomycetes</taxon>
        <taxon>Debaryomycetaceae</taxon>
        <taxon>Candida/Lodderomyces clade</taxon>
        <taxon>Candida</taxon>
    </lineage>
</organism>
<dbReference type="GO" id="GO:0010106">
    <property type="term" value="P:cellular response to iron ion starvation"/>
    <property type="evidence" value="ECO:0007669"/>
    <property type="project" value="TreeGrafter"/>
</dbReference>
<evidence type="ECO:0008006" key="21">
    <source>
        <dbReference type="Google" id="ProtNLM"/>
    </source>
</evidence>
<dbReference type="InterPro" id="IPR011706">
    <property type="entry name" value="Cu-oxidase_C"/>
</dbReference>
<dbReference type="SUPFAM" id="SSF49503">
    <property type="entry name" value="Cupredoxins"/>
    <property type="match status" value="3"/>
</dbReference>
<feature type="transmembrane region" description="Helical" evidence="15">
    <location>
        <begin position="553"/>
        <end position="572"/>
    </location>
</feature>
<dbReference type="GO" id="GO:0033215">
    <property type="term" value="P:reductive iron assimilation"/>
    <property type="evidence" value="ECO:0007669"/>
    <property type="project" value="TreeGrafter"/>
</dbReference>
<evidence type="ECO:0000256" key="5">
    <source>
        <dbReference type="ARBA" id="ARBA00022496"/>
    </source>
</evidence>
<keyword evidence="5" id="KW-0410">Iron transport</keyword>
<keyword evidence="12" id="KW-0186">Copper</keyword>
<dbReference type="GO" id="GO:0005886">
    <property type="term" value="C:plasma membrane"/>
    <property type="evidence" value="ECO:0007669"/>
    <property type="project" value="UniProtKB-SubCell"/>
</dbReference>
<evidence type="ECO:0000256" key="9">
    <source>
        <dbReference type="ARBA" id="ARBA00022737"/>
    </source>
</evidence>
<evidence type="ECO:0000256" key="4">
    <source>
        <dbReference type="ARBA" id="ARBA00022475"/>
    </source>
</evidence>
<evidence type="ECO:0000256" key="6">
    <source>
        <dbReference type="ARBA" id="ARBA00022692"/>
    </source>
</evidence>
<dbReference type="FunFam" id="2.60.40.420:FF:000024">
    <property type="entry name" value="FET5p Multicopper oxidase"/>
    <property type="match status" value="1"/>
</dbReference>
<evidence type="ECO:0000256" key="2">
    <source>
        <dbReference type="ARBA" id="ARBA00004162"/>
    </source>
</evidence>
<evidence type="ECO:0000313" key="19">
    <source>
        <dbReference type="EMBL" id="CAI5759994.1"/>
    </source>
</evidence>
<evidence type="ECO:0000256" key="15">
    <source>
        <dbReference type="SAM" id="Phobius"/>
    </source>
</evidence>
<evidence type="ECO:0000256" key="10">
    <source>
        <dbReference type="ARBA" id="ARBA00022989"/>
    </source>
</evidence>
<keyword evidence="6 15" id="KW-0812">Transmembrane</keyword>
<keyword evidence="13 15" id="KW-0472">Membrane</keyword>
<evidence type="ECO:0000256" key="1">
    <source>
        <dbReference type="ARBA" id="ARBA00001935"/>
    </source>
</evidence>
<dbReference type="EMBL" id="CANTUO010000005">
    <property type="protein sequence ID" value="CAI5759994.1"/>
    <property type="molecule type" value="Genomic_DNA"/>
</dbReference>
<dbReference type="PROSITE" id="PS00079">
    <property type="entry name" value="MULTICOPPER_OXIDASE1"/>
    <property type="match status" value="1"/>
</dbReference>
<dbReference type="Pfam" id="PF07732">
    <property type="entry name" value="Cu-oxidase_3"/>
    <property type="match status" value="1"/>
</dbReference>
<dbReference type="PROSITE" id="PS00080">
    <property type="entry name" value="MULTICOPPER_OXIDASE2"/>
    <property type="match status" value="1"/>
</dbReference>
<evidence type="ECO:0000256" key="12">
    <source>
        <dbReference type="ARBA" id="ARBA00023008"/>
    </source>
</evidence>
<dbReference type="PANTHER" id="PTHR11709">
    <property type="entry name" value="MULTI-COPPER OXIDASE"/>
    <property type="match status" value="1"/>
</dbReference>
<dbReference type="Gene3D" id="2.60.40.420">
    <property type="entry name" value="Cupredoxins - blue copper proteins"/>
    <property type="match status" value="3"/>
</dbReference>
<dbReference type="OrthoDB" id="2121828at2759"/>
<dbReference type="InterPro" id="IPR001117">
    <property type="entry name" value="Cu-oxidase_2nd"/>
</dbReference>
<evidence type="ECO:0000313" key="20">
    <source>
        <dbReference type="Proteomes" id="UP001152885"/>
    </source>
</evidence>
<dbReference type="InterPro" id="IPR044130">
    <property type="entry name" value="CuRO_2_Fet3-like"/>
</dbReference>
<keyword evidence="11" id="KW-0560">Oxidoreductase</keyword>
<protein>
    <recommendedName>
        <fullName evidence="21">Iron transport multicopper oxidase FET5</fullName>
    </recommendedName>
</protein>
<dbReference type="InterPro" id="IPR002355">
    <property type="entry name" value="Cu_oxidase_Cu_BS"/>
</dbReference>
<dbReference type="GO" id="GO:0005507">
    <property type="term" value="F:copper ion binding"/>
    <property type="evidence" value="ECO:0007669"/>
    <property type="project" value="InterPro"/>
</dbReference>
<evidence type="ECO:0000256" key="3">
    <source>
        <dbReference type="ARBA" id="ARBA00010609"/>
    </source>
</evidence>
<gene>
    <name evidence="19" type="ORF">CANVERA_P4506</name>
</gene>
<dbReference type="PANTHER" id="PTHR11709:SF361">
    <property type="entry name" value="IRON TRANSPORT MULTICOPPER OXIDASE FET3"/>
    <property type="match status" value="1"/>
</dbReference>
<keyword evidence="10 15" id="KW-1133">Transmembrane helix</keyword>